<keyword evidence="4" id="KW-1185">Reference proteome</keyword>
<feature type="coiled-coil region" evidence="1">
    <location>
        <begin position="122"/>
        <end position="203"/>
    </location>
</feature>
<evidence type="ECO:0000256" key="2">
    <source>
        <dbReference type="SAM" id="MobiDB-lite"/>
    </source>
</evidence>
<feature type="region of interest" description="Disordered" evidence="2">
    <location>
        <begin position="23"/>
        <end position="118"/>
    </location>
</feature>
<dbReference type="RefSeq" id="XP_026599788.1">
    <property type="nucleotide sequence ID" value="XM_026751440.1"/>
</dbReference>
<keyword evidence="1" id="KW-0175">Coiled coil</keyword>
<feature type="compositionally biased region" description="Low complexity" evidence="2">
    <location>
        <begin position="106"/>
        <end position="118"/>
    </location>
</feature>
<sequence>MQPFRTPQCPVCRKPATQSCLANGHFHRQNPSMMGPPMGAPRYPPSQARGYHPAQSSPFQGAARPNQSPPLSQAGTYIPGYNRRIPNGGTVEIAGHWRGNGQSLGPQRSQAQAQPQAQARAQAQSRAELEAANARIKQLQRRVQLNNIQATGYINHMRQQMSSNNEASQREIQSLTHRLWENNSRAEAEIQELRRRNEELERKVRFG</sequence>
<accession>A0A3D8QV86</accession>
<dbReference type="GeneID" id="38119794"/>
<dbReference type="AlphaFoldDB" id="A0A3D8QV86"/>
<protein>
    <submittedName>
        <fullName evidence="3">Uncharacterized protein</fullName>
    </submittedName>
</protein>
<proteinExistence type="predicted"/>
<organism evidence="3 4">
    <name type="scientific">Aspergillus mulundensis</name>
    <dbReference type="NCBI Taxonomy" id="1810919"/>
    <lineage>
        <taxon>Eukaryota</taxon>
        <taxon>Fungi</taxon>
        <taxon>Dikarya</taxon>
        <taxon>Ascomycota</taxon>
        <taxon>Pezizomycotina</taxon>
        <taxon>Eurotiomycetes</taxon>
        <taxon>Eurotiomycetidae</taxon>
        <taxon>Eurotiales</taxon>
        <taxon>Aspergillaceae</taxon>
        <taxon>Aspergillus</taxon>
        <taxon>Aspergillus subgen. Nidulantes</taxon>
    </lineage>
</organism>
<gene>
    <name evidence="3" type="ORF">DSM5745_09424</name>
</gene>
<feature type="compositionally biased region" description="Polar residues" evidence="2">
    <location>
        <begin position="54"/>
        <end position="75"/>
    </location>
</feature>
<evidence type="ECO:0000313" key="4">
    <source>
        <dbReference type="Proteomes" id="UP000256690"/>
    </source>
</evidence>
<dbReference type="EMBL" id="PVWQ01000013">
    <property type="protein sequence ID" value="RDW65685.1"/>
    <property type="molecule type" value="Genomic_DNA"/>
</dbReference>
<evidence type="ECO:0000256" key="1">
    <source>
        <dbReference type="SAM" id="Coils"/>
    </source>
</evidence>
<evidence type="ECO:0000313" key="3">
    <source>
        <dbReference type="EMBL" id="RDW65685.1"/>
    </source>
</evidence>
<name>A0A3D8QV86_9EURO</name>
<reference evidence="3 4" key="1">
    <citation type="journal article" date="2018" name="IMA Fungus">
        <title>IMA Genome-F 9: Draft genome sequence of Annulohypoxylon stygium, Aspergillus mulundensis, Berkeleyomyces basicola (syn. Thielaviopsis basicola), Ceratocystis smalleyi, two Cercospora beticola strains, Coleophoma cylindrospora, Fusarium fracticaudum, Phialophora cf. hyalina, and Morchella septimelata.</title>
        <authorList>
            <person name="Wingfield B.D."/>
            <person name="Bills G.F."/>
            <person name="Dong Y."/>
            <person name="Huang W."/>
            <person name="Nel W.J."/>
            <person name="Swalarsk-Parry B.S."/>
            <person name="Vaghefi N."/>
            <person name="Wilken P.M."/>
            <person name="An Z."/>
            <person name="de Beer Z.W."/>
            <person name="De Vos L."/>
            <person name="Chen L."/>
            <person name="Duong T.A."/>
            <person name="Gao Y."/>
            <person name="Hammerbacher A."/>
            <person name="Kikkert J.R."/>
            <person name="Li Y."/>
            <person name="Li H."/>
            <person name="Li K."/>
            <person name="Li Q."/>
            <person name="Liu X."/>
            <person name="Ma X."/>
            <person name="Naidoo K."/>
            <person name="Pethybridge S.J."/>
            <person name="Sun J."/>
            <person name="Steenkamp E.T."/>
            <person name="van der Nest M.A."/>
            <person name="van Wyk S."/>
            <person name="Wingfield M.J."/>
            <person name="Xiong C."/>
            <person name="Yue Q."/>
            <person name="Zhang X."/>
        </authorList>
    </citation>
    <scope>NUCLEOTIDE SEQUENCE [LARGE SCALE GENOMIC DNA]</scope>
    <source>
        <strain evidence="3 4">DSM 5745</strain>
    </source>
</reference>
<dbReference type="Proteomes" id="UP000256690">
    <property type="component" value="Unassembled WGS sequence"/>
</dbReference>
<comment type="caution">
    <text evidence="3">The sequence shown here is derived from an EMBL/GenBank/DDBJ whole genome shotgun (WGS) entry which is preliminary data.</text>
</comment>